<sequence length="274" mass="29975">MTTAASGAQSSQSQLVLEAPAPPTEVERTWEGSDQRRIRSLLRNFPALVSVPVKRTSTNTIELARAGPPAPAAAAPRRRKWARAHKHFDAANVTHAFPPRPNNGRMLLPSAQCAALARPALHHSPDRGAVECVPSLRTCDGREVSIKESNDKWVNPEGRIDVLGQSFSGAVAVAESINIVVCQTPDLSIKLNDEIFLNEASKVVLSGTAFGRRQPRREFDGSREIGFQFITVYDLESTIACFVTPRAREAVDMDFYYRIGDNAPPRHNGPAWSA</sequence>
<dbReference type="AlphaFoldDB" id="A0A4C1WRQ1"/>
<proteinExistence type="predicted"/>
<feature type="region of interest" description="Disordered" evidence="1">
    <location>
        <begin position="1"/>
        <end position="26"/>
    </location>
</feature>
<name>A0A4C1WRQ1_EUMVA</name>
<comment type="caution">
    <text evidence="2">The sequence shown here is derived from an EMBL/GenBank/DDBJ whole genome shotgun (WGS) entry which is preliminary data.</text>
</comment>
<keyword evidence="3" id="KW-1185">Reference proteome</keyword>
<evidence type="ECO:0000313" key="2">
    <source>
        <dbReference type="EMBL" id="GBP53643.1"/>
    </source>
</evidence>
<feature type="compositionally biased region" description="Low complexity" evidence="1">
    <location>
        <begin position="1"/>
        <end position="14"/>
    </location>
</feature>
<reference evidence="2 3" key="1">
    <citation type="journal article" date="2019" name="Commun. Biol.">
        <title>The bagworm genome reveals a unique fibroin gene that provides high tensile strength.</title>
        <authorList>
            <person name="Kono N."/>
            <person name="Nakamura H."/>
            <person name="Ohtoshi R."/>
            <person name="Tomita M."/>
            <person name="Numata K."/>
            <person name="Arakawa K."/>
        </authorList>
    </citation>
    <scope>NUCLEOTIDE SEQUENCE [LARGE SCALE GENOMIC DNA]</scope>
</reference>
<gene>
    <name evidence="2" type="ORF">EVAR_38617_1</name>
</gene>
<protein>
    <submittedName>
        <fullName evidence="2">Uncharacterized protein</fullName>
    </submittedName>
</protein>
<evidence type="ECO:0000313" key="3">
    <source>
        <dbReference type="Proteomes" id="UP000299102"/>
    </source>
</evidence>
<evidence type="ECO:0000256" key="1">
    <source>
        <dbReference type="SAM" id="MobiDB-lite"/>
    </source>
</evidence>
<accession>A0A4C1WRQ1</accession>
<dbReference type="Proteomes" id="UP000299102">
    <property type="component" value="Unassembled WGS sequence"/>
</dbReference>
<dbReference type="EMBL" id="BGZK01000630">
    <property type="protein sequence ID" value="GBP53643.1"/>
    <property type="molecule type" value="Genomic_DNA"/>
</dbReference>
<organism evidence="2 3">
    <name type="scientific">Eumeta variegata</name>
    <name type="common">Bagworm moth</name>
    <name type="synonym">Eumeta japonica</name>
    <dbReference type="NCBI Taxonomy" id="151549"/>
    <lineage>
        <taxon>Eukaryota</taxon>
        <taxon>Metazoa</taxon>
        <taxon>Ecdysozoa</taxon>
        <taxon>Arthropoda</taxon>
        <taxon>Hexapoda</taxon>
        <taxon>Insecta</taxon>
        <taxon>Pterygota</taxon>
        <taxon>Neoptera</taxon>
        <taxon>Endopterygota</taxon>
        <taxon>Lepidoptera</taxon>
        <taxon>Glossata</taxon>
        <taxon>Ditrysia</taxon>
        <taxon>Tineoidea</taxon>
        <taxon>Psychidae</taxon>
        <taxon>Oiketicinae</taxon>
        <taxon>Eumeta</taxon>
    </lineage>
</organism>